<organism evidence="4">
    <name type="scientific">Hellea balneolensis</name>
    <dbReference type="NCBI Taxonomy" id="287478"/>
    <lineage>
        <taxon>Bacteria</taxon>
        <taxon>Pseudomonadati</taxon>
        <taxon>Pseudomonadota</taxon>
        <taxon>Alphaproteobacteria</taxon>
        <taxon>Maricaulales</taxon>
        <taxon>Robiginitomaculaceae</taxon>
        <taxon>Hellea</taxon>
    </lineage>
</organism>
<dbReference type="Gene3D" id="1.10.1740.10">
    <property type="match status" value="1"/>
</dbReference>
<dbReference type="Pfam" id="PF20239">
    <property type="entry name" value="DUF6596"/>
    <property type="match status" value="1"/>
</dbReference>
<sequence>MIAALTHSFHDLELAEDVLQEAFTSALTHWTAQHIPSNPQGWLYQTARRKAVDMLRRRKTHQTKSRDITHFLQQMQIDEEETDWEDLPDERLALIFICCHPALPENAHTALTLKTVCGLTTKQIASAYLISETSMAQRIVRAKRKIKTAGIPFHIPASSLWPERLGSVLSVVYLIFNEGYTNLQSRPRSLELCHEAIRLGKLLTRLLPEEAEVQGLLALMLFAHSRHEARLENPEYFTPLGQQNRKLWQQDMIEDAEKILLKALAKGTPGPYQIQAAINGVHCKARQFTDTDWGEICLLYERLYAYEPTSVVMLNASVALSYWQSPAVGLASLEFIKQGGHLNSYQPYYAARADMLRRAGKIDKARIAFDKAIELSNSKAERTYLRQQLSTLVSDEIR</sequence>
<dbReference type="InterPro" id="IPR007627">
    <property type="entry name" value="RNA_pol_sigma70_r2"/>
</dbReference>
<dbReference type="SUPFAM" id="SSF88659">
    <property type="entry name" value="Sigma3 and sigma4 domains of RNA polymerase sigma factors"/>
    <property type="match status" value="1"/>
</dbReference>
<dbReference type="EMBL" id="DRMJ01000519">
    <property type="protein sequence ID" value="HHL43919.1"/>
    <property type="molecule type" value="Genomic_DNA"/>
</dbReference>
<dbReference type="InterPro" id="IPR013249">
    <property type="entry name" value="RNA_pol_sigma70_r4_t2"/>
</dbReference>
<name>A0A7C5QT24_9PROT</name>
<evidence type="ECO:0000259" key="2">
    <source>
        <dbReference type="Pfam" id="PF08281"/>
    </source>
</evidence>
<dbReference type="Pfam" id="PF08281">
    <property type="entry name" value="Sigma70_r4_2"/>
    <property type="match status" value="1"/>
</dbReference>
<feature type="domain" description="DUF6596" evidence="3">
    <location>
        <begin position="164"/>
        <end position="263"/>
    </location>
</feature>
<dbReference type="InterPro" id="IPR046531">
    <property type="entry name" value="DUF6596"/>
</dbReference>
<dbReference type="Proteomes" id="UP000885830">
    <property type="component" value="Unassembled WGS sequence"/>
</dbReference>
<reference evidence="4" key="1">
    <citation type="journal article" date="2020" name="mSystems">
        <title>Genome- and Community-Level Interaction Insights into Carbon Utilization and Element Cycling Functions of Hydrothermarchaeota in Hydrothermal Sediment.</title>
        <authorList>
            <person name="Zhou Z."/>
            <person name="Liu Y."/>
            <person name="Xu W."/>
            <person name="Pan J."/>
            <person name="Luo Z.H."/>
            <person name="Li M."/>
        </authorList>
    </citation>
    <scope>NUCLEOTIDE SEQUENCE [LARGE SCALE GENOMIC DNA]</scope>
    <source>
        <strain evidence="4">HyVt-485</strain>
    </source>
</reference>
<comment type="caution">
    <text evidence="4">The sequence shown here is derived from an EMBL/GenBank/DDBJ whole genome shotgun (WGS) entry which is preliminary data.</text>
</comment>
<dbReference type="PANTHER" id="PTHR47756:SF1">
    <property type="entry name" value="BLL0085 PROTEIN"/>
    <property type="match status" value="1"/>
</dbReference>
<dbReference type="AlphaFoldDB" id="A0A7C5QT24"/>
<evidence type="ECO:0000259" key="1">
    <source>
        <dbReference type="Pfam" id="PF04542"/>
    </source>
</evidence>
<proteinExistence type="predicted"/>
<gene>
    <name evidence="4" type="ORF">ENJ42_09885</name>
</gene>
<dbReference type="GO" id="GO:0016987">
    <property type="term" value="F:sigma factor activity"/>
    <property type="evidence" value="ECO:0007669"/>
    <property type="project" value="InterPro"/>
</dbReference>
<dbReference type="InterPro" id="IPR013324">
    <property type="entry name" value="RNA_pol_sigma_r3/r4-like"/>
</dbReference>
<evidence type="ECO:0000259" key="3">
    <source>
        <dbReference type="Pfam" id="PF20239"/>
    </source>
</evidence>
<dbReference type="InterPro" id="IPR014284">
    <property type="entry name" value="RNA_pol_sigma-70_dom"/>
</dbReference>
<dbReference type="NCBIfam" id="TIGR02937">
    <property type="entry name" value="sigma70-ECF"/>
    <property type="match status" value="1"/>
</dbReference>
<evidence type="ECO:0000313" key="4">
    <source>
        <dbReference type="EMBL" id="HHL43919.1"/>
    </source>
</evidence>
<accession>A0A7C5QT24</accession>
<dbReference type="Pfam" id="PF04542">
    <property type="entry name" value="Sigma70_r2"/>
    <property type="match status" value="1"/>
</dbReference>
<dbReference type="GO" id="GO:0006352">
    <property type="term" value="P:DNA-templated transcription initiation"/>
    <property type="evidence" value="ECO:0007669"/>
    <property type="project" value="InterPro"/>
</dbReference>
<feature type="domain" description="RNA polymerase sigma factor 70 region 4 type 2" evidence="2">
    <location>
        <begin position="95"/>
        <end position="146"/>
    </location>
</feature>
<dbReference type="InterPro" id="IPR013325">
    <property type="entry name" value="RNA_pol_sigma_r2"/>
</dbReference>
<protein>
    <submittedName>
        <fullName evidence="4">RNA polymerase sigma factor</fullName>
    </submittedName>
</protein>
<feature type="domain" description="RNA polymerase sigma-70 region 2" evidence="1">
    <location>
        <begin position="9"/>
        <end position="59"/>
    </location>
</feature>
<dbReference type="PANTHER" id="PTHR47756">
    <property type="entry name" value="BLL6612 PROTEIN-RELATED"/>
    <property type="match status" value="1"/>
</dbReference>
<dbReference type="GO" id="GO:0003677">
    <property type="term" value="F:DNA binding"/>
    <property type="evidence" value="ECO:0007669"/>
    <property type="project" value="InterPro"/>
</dbReference>
<dbReference type="SUPFAM" id="SSF88946">
    <property type="entry name" value="Sigma2 domain of RNA polymerase sigma factors"/>
    <property type="match status" value="1"/>
</dbReference>